<dbReference type="Proteomes" id="UP000000756">
    <property type="component" value="Chromosome"/>
</dbReference>
<dbReference type="SUPFAM" id="SSF46955">
    <property type="entry name" value="Putative DNA-binding domain"/>
    <property type="match status" value="1"/>
</dbReference>
<dbReference type="PROSITE" id="PS50937">
    <property type="entry name" value="HTH_MERR_2"/>
    <property type="match status" value="1"/>
</dbReference>
<dbReference type="AlphaFoldDB" id="A0KNA9"/>
<feature type="coiled-coil region" evidence="2">
    <location>
        <begin position="142"/>
        <end position="169"/>
    </location>
</feature>
<dbReference type="GO" id="GO:0003677">
    <property type="term" value="F:DNA binding"/>
    <property type="evidence" value="ECO:0007669"/>
    <property type="project" value="UniProtKB-KW"/>
</dbReference>
<keyword evidence="4" id="KW-0489">Methyltransferase</keyword>
<proteinExistence type="predicted"/>
<organism evidence="4 5">
    <name type="scientific">Aeromonas hydrophila subsp. hydrophila (strain ATCC 7966 / DSM 30187 / BCRC 13018 / CCUG 14551 / JCM 1027 / KCTC 2358 / NCIMB 9240 / NCTC 8049)</name>
    <dbReference type="NCBI Taxonomy" id="380703"/>
    <lineage>
        <taxon>Bacteria</taxon>
        <taxon>Pseudomonadati</taxon>
        <taxon>Pseudomonadota</taxon>
        <taxon>Gammaproteobacteria</taxon>
        <taxon>Aeromonadales</taxon>
        <taxon>Aeromonadaceae</taxon>
        <taxon>Aeromonas</taxon>
    </lineage>
</organism>
<dbReference type="PANTHER" id="PTHR30204">
    <property type="entry name" value="REDOX-CYCLING DRUG-SENSING TRANSCRIPTIONAL ACTIVATOR SOXR"/>
    <property type="match status" value="1"/>
</dbReference>
<dbReference type="Gene3D" id="3.40.50.150">
    <property type="entry name" value="Vaccinia Virus protein VP39"/>
    <property type="match status" value="1"/>
</dbReference>
<keyword evidence="1" id="KW-0238">DNA-binding</keyword>
<dbReference type="STRING" id="380703.AHA_3269"/>
<dbReference type="GO" id="GO:0003700">
    <property type="term" value="F:DNA-binding transcription factor activity"/>
    <property type="evidence" value="ECO:0007669"/>
    <property type="project" value="InterPro"/>
</dbReference>
<dbReference type="SUPFAM" id="SSF53335">
    <property type="entry name" value="S-adenosyl-L-methionine-dependent methyltransferases"/>
    <property type="match status" value="1"/>
</dbReference>
<evidence type="ECO:0000313" key="5">
    <source>
        <dbReference type="Proteomes" id="UP000000756"/>
    </source>
</evidence>
<name>A0KNA9_AERHH</name>
<dbReference type="PRINTS" id="PR00040">
    <property type="entry name" value="HTHMERR"/>
</dbReference>
<evidence type="ECO:0000313" key="4">
    <source>
        <dbReference type="EMBL" id="ABK37799.1"/>
    </source>
</evidence>
<dbReference type="InterPro" id="IPR029063">
    <property type="entry name" value="SAM-dependent_MTases_sf"/>
</dbReference>
<protein>
    <submittedName>
        <fullName evidence="4">Methyltransferase</fullName>
    </submittedName>
</protein>
<dbReference type="Pfam" id="PF13649">
    <property type="entry name" value="Methyltransf_25"/>
    <property type="match status" value="1"/>
</dbReference>
<dbReference type="HOGENOM" id="CLU_709504_0_0_6"/>
<dbReference type="Gene3D" id="1.10.1660.10">
    <property type="match status" value="1"/>
</dbReference>
<dbReference type="InterPro" id="IPR047057">
    <property type="entry name" value="MerR_fam"/>
</dbReference>
<dbReference type="eggNOG" id="COG0789">
    <property type="taxonomic scope" value="Bacteria"/>
</dbReference>
<gene>
    <name evidence="4" type="ordered locus">AHA_3269</name>
</gene>
<evidence type="ECO:0000256" key="1">
    <source>
        <dbReference type="ARBA" id="ARBA00023125"/>
    </source>
</evidence>
<dbReference type="EMBL" id="CP000462">
    <property type="protein sequence ID" value="ABK37799.1"/>
    <property type="molecule type" value="Genomic_DNA"/>
</dbReference>
<dbReference type="eggNOG" id="COG0500">
    <property type="taxonomic scope" value="Bacteria"/>
</dbReference>
<sequence>MARQPQRAAAGGASGSRRSLIPRVSLAADDGHLRVAVFYGENPDVAVDPSIASQFKLPFIGSQTLQRVVVMKISELARRCGLARSTLLYYEKLGVIAGTRAANGYRHYDDEDLQRLLMVQALQAGGLSLKQCLACLAGELEQATLLARVRELDEKLAQMQRARDLLADLAGLRAHSGDEFKAWQRQLQHQAPQAYFAWVMKQGFSEKERYHLQWLSKDMNEHERYIRDFKLLLDGMSYWGPGDSLFTQQQFAALSSQPRRIFDMGCGRGAATLALAQVTDATIVAIDLDEEALAAVARSASAVGLGQVTTLCANMAALPADLAPADLIWAEGSAYTIGVANALQAWRPYLAGPAACLVLSDLVWLTDTPPEEALAFWQRDYPAMQTLAGLLKTVQEAGYRCLSHTPLPQRAWHNYLDPIERNLARHRAELGDSPAWQDLSREVAIHRQYLGSYGYVICCLQAA</sequence>
<dbReference type="InterPro" id="IPR041698">
    <property type="entry name" value="Methyltransf_25"/>
</dbReference>
<dbReference type="SMART" id="SM00422">
    <property type="entry name" value="HTH_MERR"/>
    <property type="match status" value="1"/>
</dbReference>
<accession>A0KNA9</accession>
<dbReference type="InterPro" id="IPR000551">
    <property type="entry name" value="MerR-type_HTH_dom"/>
</dbReference>
<keyword evidence="4" id="KW-0808">Transferase</keyword>
<dbReference type="PANTHER" id="PTHR30204:SF97">
    <property type="entry name" value="MERR FAMILY REGULATORY PROTEIN"/>
    <property type="match status" value="1"/>
</dbReference>
<dbReference type="GO" id="GO:0032259">
    <property type="term" value="P:methylation"/>
    <property type="evidence" value="ECO:0007669"/>
    <property type="project" value="UniProtKB-KW"/>
</dbReference>
<keyword evidence="5" id="KW-1185">Reference proteome</keyword>
<dbReference type="InterPro" id="IPR009061">
    <property type="entry name" value="DNA-bd_dom_put_sf"/>
</dbReference>
<evidence type="ECO:0000259" key="3">
    <source>
        <dbReference type="PROSITE" id="PS50937"/>
    </source>
</evidence>
<dbReference type="KEGG" id="aha:AHA_3269"/>
<dbReference type="PATRIC" id="fig|380703.7.peg.3263"/>
<dbReference type="EnsemblBacteria" id="ABK37799">
    <property type="protein sequence ID" value="ABK37799"/>
    <property type="gene ID" value="AHA_3269"/>
</dbReference>
<feature type="domain" description="HTH merR-type" evidence="3">
    <location>
        <begin position="70"/>
        <end position="138"/>
    </location>
</feature>
<dbReference type="OrthoDB" id="9808480at2"/>
<dbReference type="Pfam" id="PF13411">
    <property type="entry name" value="MerR_1"/>
    <property type="match status" value="1"/>
</dbReference>
<dbReference type="CDD" id="cd04789">
    <property type="entry name" value="HTH_Cfa"/>
    <property type="match status" value="1"/>
</dbReference>
<evidence type="ECO:0000256" key="2">
    <source>
        <dbReference type="SAM" id="Coils"/>
    </source>
</evidence>
<reference evidence="4 5" key="1">
    <citation type="journal article" date="2006" name="J. Bacteriol.">
        <title>Genome sequence of Aeromonas hydrophila ATCC 7966T: jack of all trades.</title>
        <authorList>
            <person name="Seshadri R."/>
            <person name="Joseph S.W."/>
            <person name="Chopra A.K."/>
            <person name="Sha J."/>
            <person name="Shaw J."/>
            <person name="Graf J."/>
            <person name="Haft D."/>
            <person name="Wu M."/>
            <person name="Ren Q."/>
            <person name="Rosovitz M.J."/>
            <person name="Madupu R."/>
            <person name="Tallon L."/>
            <person name="Kim M."/>
            <person name="Jin S."/>
            <person name="Vuong H."/>
            <person name="Stine O.C."/>
            <person name="Ali A."/>
            <person name="Horneman A.J."/>
            <person name="Heidelberg J.F."/>
        </authorList>
    </citation>
    <scope>NUCLEOTIDE SEQUENCE [LARGE SCALE GENOMIC DNA]</scope>
    <source>
        <strain evidence="5">ATCC 7966 / DSM 30187 / BCRC 13018 / CCUG 14551 / JCM 1027 / KCTC 2358 / NCIMB 9240 / NCTC 8049</strain>
    </source>
</reference>
<dbReference type="CDD" id="cd02440">
    <property type="entry name" value="AdoMet_MTases"/>
    <property type="match status" value="1"/>
</dbReference>
<keyword evidence="2" id="KW-0175">Coiled coil</keyword>
<dbReference type="GO" id="GO:0008168">
    <property type="term" value="F:methyltransferase activity"/>
    <property type="evidence" value="ECO:0007669"/>
    <property type="project" value="UniProtKB-KW"/>
</dbReference>